<proteinExistence type="inferred from homology"/>
<dbReference type="Gene3D" id="3.40.190.10">
    <property type="entry name" value="Periplasmic binding protein-like II"/>
    <property type="match status" value="1"/>
</dbReference>
<reference evidence="6" key="1">
    <citation type="submission" date="2021-02" db="EMBL/GenBank/DDBJ databases">
        <title>Sequencing the genomes of 1000 actinobacteria strains.</title>
        <authorList>
            <person name="Klenk H.-P."/>
        </authorList>
    </citation>
    <scope>NUCLEOTIDE SEQUENCE</scope>
    <source>
        <strain evidence="6">DSM 22850</strain>
    </source>
</reference>
<dbReference type="GO" id="GO:0043190">
    <property type="term" value="C:ATP-binding cassette (ABC) transporter complex"/>
    <property type="evidence" value="ECO:0007669"/>
    <property type="project" value="InterPro"/>
</dbReference>
<accession>A0A940PTP7</accession>
<feature type="domain" description="Solute-binding protein family 5" evidence="5">
    <location>
        <begin position="92"/>
        <end position="454"/>
    </location>
</feature>
<organism evidence="6 7">
    <name type="scientific">Leucobacter exalbidus</name>
    <dbReference type="NCBI Taxonomy" id="662960"/>
    <lineage>
        <taxon>Bacteria</taxon>
        <taxon>Bacillati</taxon>
        <taxon>Actinomycetota</taxon>
        <taxon>Actinomycetes</taxon>
        <taxon>Micrococcales</taxon>
        <taxon>Microbacteriaceae</taxon>
        <taxon>Leucobacter</taxon>
    </lineage>
</organism>
<evidence type="ECO:0000313" key="6">
    <source>
        <dbReference type="EMBL" id="MBP1326712.1"/>
    </source>
</evidence>
<dbReference type="EMBL" id="JAFIDA010000001">
    <property type="protein sequence ID" value="MBP1326712.1"/>
    <property type="molecule type" value="Genomic_DNA"/>
</dbReference>
<dbReference type="Proteomes" id="UP000675163">
    <property type="component" value="Unassembled WGS sequence"/>
</dbReference>
<dbReference type="Gene3D" id="3.10.105.10">
    <property type="entry name" value="Dipeptide-binding Protein, Domain 3"/>
    <property type="match status" value="1"/>
</dbReference>
<feature type="signal peptide" evidence="4">
    <location>
        <begin position="1"/>
        <end position="35"/>
    </location>
</feature>
<dbReference type="InterPro" id="IPR000914">
    <property type="entry name" value="SBP_5_dom"/>
</dbReference>
<dbReference type="GO" id="GO:0042597">
    <property type="term" value="C:periplasmic space"/>
    <property type="evidence" value="ECO:0007669"/>
    <property type="project" value="UniProtKB-ARBA"/>
</dbReference>
<feature type="chain" id="PRO_5038012208" evidence="4">
    <location>
        <begin position="36"/>
        <end position="537"/>
    </location>
</feature>
<dbReference type="CDD" id="cd00995">
    <property type="entry name" value="PBP2_NikA_DppA_OppA_like"/>
    <property type="match status" value="1"/>
</dbReference>
<keyword evidence="3 4" id="KW-0732">Signal</keyword>
<comment type="caution">
    <text evidence="6">The sequence shown here is derived from an EMBL/GenBank/DDBJ whole genome shotgun (WGS) entry which is preliminary data.</text>
</comment>
<dbReference type="PANTHER" id="PTHR30290:SF9">
    <property type="entry name" value="OLIGOPEPTIDE-BINDING PROTEIN APPA"/>
    <property type="match status" value="1"/>
</dbReference>
<dbReference type="PROSITE" id="PS51257">
    <property type="entry name" value="PROKAR_LIPOPROTEIN"/>
    <property type="match status" value="1"/>
</dbReference>
<evidence type="ECO:0000256" key="3">
    <source>
        <dbReference type="ARBA" id="ARBA00022729"/>
    </source>
</evidence>
<sequence>MRHSTTARRPRRAILAAVAAAAALVLSACSGGGSAAPTTELVDSGQEVDSITVAFPGSLANLYIGQEAGILNYYLAATVQEGLVGIGADGQFGPAIASEWETPDDTTYVFTLRDDATFQNGDLVTPEDVVFSLEQAANPETSPNTAYYLMSLDSVKKTGDHEVTVTTTAPDASFLTALSNVGALTVTQQKFWEDNDGKVGTSQSLLMGTGPYEVTEFQPNSHVTLERVDTWWGELPKVKQIRVDFIPDENTRLLAAQKGDIDIAFNVPLNQAEQWKKIGDGRVEAVNDLSYVGLMFDQNVAPFDDPDVRAAIASAVDRDAIVDKLLRGYGEKATTIMTPESLSKAYSAEEARKLLAGITQHDFDLDQAKKLLEKSGSADGFTTELTFPNTGPQLGTAAQSLAENLKEIGITVKVREVPLEEWLATIGDGEHGLGFMWYFSTTGDPAEVNSYMLGLENPNHFENQEAVDLVAQSGATTDPAERIDVLLELEQLNADQTVNAPLWWGQSLTYFDNGIGVHDFTPYTFLGSWGSQLFATK</sequence>
<dbReference type="InterPro" id="IPR006311">
    <property type="entry name" value="TAT_signal"/>
</dbReference>
<dbReference type="InterPro" id="IPR030678">
    <property type="entry name" value="Peptide/Ni-bd"/>
</dbReference>
<dbReference type="Gene3D" id="3.90.76.10">
    <property type="entry name" value="Dipeptide-binding Protein, Domain 1"/>
    <property type="match status" value="1"/>
</dbReference>
<comment type="similarity">
    <text evidence="1">Belongs to the bacterial solute-binding protein 5 family.</text>
</comment>
<keyword evidence="2" id="KW-0813">Transport</keyword>
<dbReference type="PIRSF" id="PIRSF002741">
    <property type="entry name" value="MppA"/>
    <property type="match status" value="1"/>
</dbReference>
<evidence type="ECO:0000259" key="5">
    <source>
        <dbReference type="Pfam" id="PF00496"/>
    </source>
</evidence>
<dbReference type="GO" id="GO:1904680">
    <property type="term" value="F:peptide transmembrane transporter activity"/>
    <property type="evidence" value="ECO:0007669"/>
    <property type="project" value="TreeGrafter"/>
</dbReference>
<gene>
    <name evidence="6" type="ORF">JOF28_001944</name>
</gene>
<keyword evidence="7" id="KW-1185">Reference proteome</keyword>
<evidence type="ECO:0000256" key="4">
    <source>
        <dbReference type="SAM" id="SignalP"/>
    </source>
</evidence>
<evidence type="ECO:0000313" key="7">
    <source>
        <dbReference type="Proteomes" id="UP000675163"/>
    </source>
</evidence>
<dbReference type="RefSeq" id="WP_209705577.1">
    <property type="nucleotide sequence ID" value="NZ_JAFIDA010000001.1"/>
</dbReference>
<dbReference type="AlphaFoldDB" id="A0A940PTP7"/>
<evidence type="ECO:0000256" key="2">
    <source>
        <dbReference type="ARBA" id="ARBA00022448"/>
    </source>
</evidence>
<dbReference type="Pfam" id="PF00496">
    <property type="entry name" value="SBP_bac_5"/>
    <property type="match status" value="1"/>
</dbReference>
<dbReference type="PANTHER" id="PTHR30290">
    <property type="entry name" value="PERIPLASMIC BINDING COMPONENT OF ABC TRANSPORTER"/>
    <property type="match status" value="1"/>
</dbReference>
<name>A0A940PTP7_9MICO</name>
<dbReference type="InterPro" id="IPR039424">
    <property type="entry name" value="SBP_5"/>
</dbReference>
<dbReference type="PROSITE" id="PS51318">
    <property type="entry name" value="TAT"/>
    <property type="match status" value="1"/>
</dbReference>
<evidence type="ECO:0000256" key="1">
    <source>
        <dbReference type="ARBA" id="ARBA00005695"/>
    </source>
</evidence>
<dbReference type="GO" id="GO:0015833">
    <property type="term" value="P:peptide transport"/>
    <property type="evidence" value="ECO:0007669"/>
    <property type="project" value="TreeGrafter"/>
</dbReference>
<dbReference type="SUPFAM" id="SSF53850">
    <property type="entry name" value="Periplasmic binding protein-like II"/>
    <property type="match status" value="1"/>
</dbReference>
<protein>
    <submittedName>
        <fullName evidence="6">Peptide/nickel transport system substrate-binding protein</fullName>
    </submittedName>
</protein>